<feature type="transmembrane region" description="Helical" evidence="1">
    <location>
        <begin position="51"/>
        <end position="69"/>
    </location>
</feature>
<dbReference type="EMBL" id="JARVII010000001">
    <property type="protein sequence ID" value="MDG9698290.1"/>
    <property type="molecule type" value="Genomic_DNA"/>
</dbReference>
<feature type="transmembrane region" description="Helical" evidence="1">
    <location>
        <begin position="6"/>
        <end position="27"/>
    </location>
</feature>
<comment type="caution">
    <text evidence="2">The sequence shown here is derived from an EMBL/GenBank/DDBJ whole genome shotgun (WGS) entry which is preliminary data.</text>
</comment>
<keyword evidence="3" id="KW-1185">Reference proteome</keyword>
<protein>
    <submittedName>
        <fullName evidence="2">Uncharacterized protein</fullName>
    </submittedName>
</protein>
<evidence type="ECO:0000256" key="1">
    <source>
        <dbReference type="SAM" id="Phobius"/>
    </source>
</evidence>
<name>A0AAW6RLP0_9BURK</name>
<keyword evidence="1" id="KW-0812">Transmembrane</keyword>
<keyword evidence="1" id="KW-1133">Transmembrane helix</keyword>
<dbReference type="RefSeq" id="WP_050716032.1">
    <property type="nucleotide sequence ID" value="NZ_JARVII010000001.1"/>
</dbReference>
<reference evidence="2 3" key="1">
    <citation type="submission" date="2023-04" db="EMBL/GenBank/DDBJ databases">
        <title>Ottowia paracancer sp. nov., isolated from human stomach.</title>
        <authorList>
            <person name="Song Y."/>
        </authorList>
    </citation>
    <scope>NUCLEOTIDE SEQUENCE [LARGE SCALE GENOMIC DNA]</scope>
    <source>
        <strain evidence="2 3">10c7w1</strain>
    </source>
</reference>
<dbReference type="Proteomes" id="UP001237156">
    <property type="component" value="Unassembled WGS sequence"/>
</dbReference>
<accession>A0AAW6RLP0</accession>
<evidence type="ECO:0000313" key="3">
    <source>
        <dbReference type="Proteomes" id="UP001237156"/>
    </source>
</evidence>
<keyword evidence="1" id="KW-0472">Membrane</keyword>
<evidence type="ECO:0000313" key="2">
    <source>
        <dbReference type="EMBL" id="MDG9698290.1"/>
    </source>
</evidence>
<gene>
    <name evidence="2" type="ORF">QB898_00900</name>
</gene>
<organism evidence="2 3">
    <name type="scientific">Ottowia cancrivicina</name>
    <dbReference type="NCBI Taxonomy" id="3040346"/>
    <lineage>
        <taxon>Bacteria</taxon>
        <taxon>Pseudomonadati</taxon>
        <taxon>Pseudomonadota</taxon>
        <taxon>Betaproteobacteria</taxon>
        <taxon>Burkholderiales</taxon>
        <taxon>Comamonadaceae</taxon>
        <taxon>Ottowia</taxon>
    </lineage>
</organism>
<proteinExistence type="predicted"/>
<sequence length="71" mass="8181">MRIDHVTLLWAAGAVLYIILALLRAFAISRLEKEQPSDDLKDEVRNYRRKALIATGVLAAVLIVHWLWVHF</sequence>
<dbReference type="AlphaFoldDB" id="A0AAW6RLP0"/>